<evidence type="ECO:0000313" key="2">
    <source>
        <dbReference type="EMBL" id="KAF2853154.1"/>
    </source>
</evidence>
<accession>A0A6A7BCK6</accession>
<feature type="signal peptide" evidence="1">
    <location>
        <begin position="1"/>
        <end position="21"/>
    </location>
</feature>
<gene>
    <name evidence="2" type="ORF">T440DRAFT_444950</name>
</gene>
<dbReference type="Proteomes" id="UP000799423">
    <property type="component" value="Unassembled WGS sequence"/>
</dbReference>
<keyword evidence="1" id="KW-0732">Signal</keyword>
<feature type="chain" id="PRO_5025603412" evidence="1">
    <location>
        <begin position="22"/>
        <end position="305"/>
    </location>
</feature>
<sequence>MRRVFQSLVTVAVLVTCNVNAELKAYIATSAEFNTECKTCPRSLCPNQLYYGQGDSFNTTCWTRGTKIMGDRLWLKSEAGCYITQYDVLEYDGDYTTDLEYCGSESEELNLTIEDATLKYKGECRICPNLTCDTMAWLKENTDLELTCWYPEGQIVIDDPYWLKTTNNCYVSRKHLYSKPDITYLDNCGPIPYLEPEKHNNENGTSDVNKRKTTSVLQPFGAMYLANVTVGEEYAYCRSCPDEKCGSEKRYEFEQEVWIQCVTENLANETWWSETIDFCYVKNSDFWKGPDDCKHAQHLDRIKLI</sequence>
<evidence type="ECO:0000256" key="1">
    <source>
        <dbReference type="SAM" id="SignalP"/>
    </source>
</evidence>
<reference evidence="2" key="1">
    <citation type="submission" date="2020-01" db="EMBL/GenBank/DDBJ databases">
        <authorList>
            <consortium name="DOE Joint Genome Institute"/>
            <person name="Haridas S."/>
            <person name="Albert R."/>
            <person name="Binder M."/>
            <person name="Bloem J."/>
            <person name="Labutti K."/>
            <person name="Salamov A."/>
            <person name="Andreopoulos B."/>
            <person name="Baker S.E."/>
            <person name="Barry K."/>
            <person name="Bills G."/>
            <person name="Bluhm B.H."/>
            <person name="Cannon C."/>
            <person name="Castanera R."/>
            <person name="Culley D.E."/>
            <person name="Daum C."/>
            <person name="Ezra D."/>
            <person name="Gonzalez J.B."/>
            <person name="Henrissat B."/>
            <person name="Kuo A."/>
            <person name="Liang C."/>
            <person name="Lipzen A."/>
            <person name="Lutzoni F."/>
            <person name="Magnuson J."/>
            <person name="Mondo S."/>
            <person name="Nolan M."/>
            <person name="Ohm R."/>
            <person name="Pangilinan J."/>
            <person name="Park H.-J."/>
            <person name="Ramirez L."/>
            <person name="Alfaro M."/>
            <person name="Sun H."/>
            <person name="Tritt A."/>
            <person name="Yoshinaga Y."/>
            <person name="Zwiers L.-H."/>
            <person name="Turgeon B.G."/>
            <person name="Goodwin S.B."/>
            <person name="Spatafora J.W."/>
            <person name="Crous P.W."/>
            <person name="Grigoriev I.V."/>
        </authorList>
    </citation>
    <scope>NUCLEOTIDE SEQUENCE</scope>
    <source>
        <strain evidence="2">IPT5</strain>
    </source>
</reference>
<dbReference type="EMBL" id="MU006296">
    <property type="protein sequence ID" value="KAF2853154.1"/>
    <property type="molecule type" value="Genomic_DNA"/>
</dbReference>
<protein>
    <submittedName>
        <fullName evidence="2">Uncharacterized protein</fullName>
    </submittedName>
</protein>
<organism evidence="2 3">
    <name type="scientific">Plenodomus tracheiphilus IPT5</name>
    <dbReference type="NCBI Taxonomy" id="1408161"/>
    <lineage>
        <taxon>Eukaryota</taxon>
        <taxon>Fungi</taxon>
        <taxon>Dikarya</taxon>
        <taxon>Ascomycota</taxon>
        <taxon>Pezizomycotina</taxon>
        <taxon>Dothideomycetes</taxon>
        <taxon>Pleosporomycetidae</taxon>
        <taxon>Pleosporales</taxon>
        <taxon>Pleosporineae</taxon>
        <taxon>Leptosphaeriaceae</taxon>
        <taxon>Plenodomus</taxon>
    </lineage>
</organism>
<evidence type="ECO:0000313" key="3">
    <source>
        <dbReference type="Proteomes" id="UP000799423"/>
    </source>
</evidence>
<keyword evidence="3" id="KW-1185">Reference proteome</keyword>
<dbReference type="OrthoDB" id="5358886at2759"/>
<name>A0A6A7BCK6_9PLEO</name>
<dbReference type="AlphaFoldDB" id="A0A6A7BCK6"/>
<proteinExistence type="predicted"/>